<dbReference type="PANTHER" id="PTHR11959">
    <property type="entry name" value="4-HYDROXYPHENYLPYRUVATE DIOXYGENASE"/>
    <property type="match status" value="1"/>
</dbReference>
<comment type="caution">
    <text evidence="7">The sequence shown here is derived from an EMBL/GenBank/DDBJ whole genome shotgun (WGS) entry which is preliminary data.</text>
</comment>
<dbReference type="Gene3D" id="3.10.180.10">
    <property type="entry name" value="2,3-Dihydroxybiphenyl 1,2-Dioxygenase, domain 1"/>
    <property type="match status" value="1"/>
</dbReference>
<dbReference type="AlphaFoldDB" id="A0A267DEP0"/>
<proteinExistence type="inferred from homology"/>
<accession>A0A267DEP0</accession>
<evidence type="ECO:0000256" key="4">
    <source>
        <dbReference type="ARBA" id="ARBA00022737"/>
    </source>
</evidence>
<dbReference type="InterPro" id="IPR037523">
    <property type="entry name" value="VOC_core"/>
</dbReference>
<evidence type="ECO:0000313" key="8">
    <source>
        <dbReference type="Proteomes" id="UP000215902"/>
    </source>
</evidence>
<dbReference type="InterPro" id="IPR005956">
    <property type="entry name" value="4OHPhenylPyrv_dOase"/>
</dbReference>
<evidence type="ECO:0000256" key="1">
    <source>
        <dbReference type="ARBA" id="ARBA00001962"/>
    </source>
</evidence>
<comment type="similarity">
    <text evidence="2">Belongs to the 4HPPD family.</text>
</comment>
<evidence type="ECO:0000259" key="6">
    <source>
        <dbReference type="PROSITE" id="PS51819"/>
    </source>
</evidence>
<dbReference type="CDD" id="cd07250">
    <property type="entry name" value="HPPD_C_like"/>
    <property type="match status" value="1"/>
</dbReference>
<dbReference type="InterPro" id="IPR004360">
    <property type="entry name" value="Glyas_Fos-R_dOase_dom"/>
</dbReference>
<name>A0A267DEP0_9PLAT</name>
<dbReference type="GO" id="GO:0046872">
    <property type="term" value="F:metal ion binding"/>
    <property type="evidence" value="ECO:0007669"/>
    <property type="project" value="UniProtKB-KW"/>
</dbReference>
<dbReference type="Proteomes" id="UP000215902">
    <property type="component" value="Unassembled WGS sequence"/>
</dbReference>
<organism evidence="7 8">
    <name type="scientific">Macrostomum lignano</name>
    <dbReference type="NCBI Taxonomy" id="282301"/>
    <lineage>
        <taxon>Eukaryota</taxon>
        <taxon>Metazoa</taxon>
        <taxon>Spiralia</taxon>
        <taxon>Lophotrochozoa</taxon>
        <taxon>Platyhelminthes</taxon>
        <taxon>Rhabditophora</taxon>
        <taxon>Macrostomorpha</taxon>
        <taxon>Macrostomida</taxon>
        <taxon>Macrostomidae</taxon>
        <taxon>Macrostomum</taxon>
    </lineage>
</organism>
<gene>
    <name evidence="7" type="ORF">BOX15_Mlig033170g1</name>
</gene>
<evidence type="ECO:0000256" key="2">
    <source>
        <dbReference type="ARBA" id="ARBA00005877"/>
    </source>
</evidence>
<dbReference type="SUPFAM" id="SSF54593">
    <property type="entry name" value="Glyoxalase/Bleomycin resistance protein/Dihydroxybiphenyl dioxygenase"/>
    <property type="match status" value="1"/>
</dbReference>
<keyword evidence="5" id="KW-0408">Iron</keyword>
<feature type="domain" description="VOC" evidence="6">
    <location>
        <begin position="168"/>
        <end position="318"/>
    </location>
</feature>
<dbReference type="InterPro" id="IPR041735">
    <property type="entry name" value="4OHPhenylPyrv_dOase_C"/>
</dbReference>
<comment type="cofactor">
    <cofactor evidence="1">
        <name>Fe cation</name>
        <dbReference type="ChEBI" id="CHEBI:24875"/>
    </cofactor>
</comment>
<feature type="non-terminal residue" evidence="7">
    <location>
        <position position="1"/>
    </location>
</feature>
<dbReference type="InterPro" id="IPR029068">
    <property type="entry name" value="Glyas_Bleomycin-R_OHBP_Dase"/>
</dbReference>
<evidence type="ECO:0000256" key="5">
    <source>
        <dbReference type="ARBA" id="ARBA00023004"/>
    </source>
</evidence>
<keyword evidence="8" id="KW-1185">Reference proteome</keyword>
<reference evidence="7 8" key="1">
    <citation type="submission" date="2017-06" db="EMBL/GenBank/DDBJ databases">
        <title>A platform for efficient transgenesis in Macrostomum lignano, a flatworm model organism for stem cell research.</title>
        <authorList>
            <person name="Berezikov E."/>
        </authorList>
    </citation>
    <scope>NUCLEOTIDE SEQUENCE [LARGE SCALE GENOMIC DNA]</scope>
    <source>
        <strain evidence="7">DV1</strain>
        <tissue evidence="7">Whole organism</tissue>
    </source>
</reference>
<evidence type="ECO:0000313" key="7">
    <source>
        <dbReference type="EMBL" id="PAA47770.1"/>
    </source>
</evidence>
<keyword evidence="3" id="KW-0479">Metal-binding</keyword>
<dbReference type="GO" id="GO:0003868">
    <property type="term" value="F:4-hydroxyphenylpyruvate dioxygenase activity"/>
    <property type="evidence" value="ECO:0007669"/>
    <property type="project" value="InterPro"/>
</dbReference>
<dbReference type="PROSITE" id="PS51819">
    <property type="entry name" value="VOC"/>
    <property type="match status" value="1"/>
</dbReference>
<keyword evidence="4" id="KW-0677">Repeat</keyword>
<evidence type="ECO:0000256" key="3">
    <source>
        <dbReference type="ARBA" id="ARBA00022723"/>
    </source>
</evidence>
<dbReference type="EMBL" id="NIVC01004339">
    <property type="protein sequence ID" value="PAA47770.1"/>
    <property type="molecule type" value="Genomic_DNA"/>
</dbReference>
<dbReference type="OrthoDB" id="414569at2759"/>
<dbReference type="STRING" id="282301.A0A267DEP0"/>
<dbReference type="Pfam" id="PF00903">
    <property type="entry name" value="Glyoxalase"/>
    <property type="match status" value="1"/>
</dbReference>
<protein>
    <recommendedName>
        <fullName evidence="6">VOC domain-containing protein</fullName>
    </recommendedName>
</protein>
<dbReference type="PANTHER" id="PTHR11959:SF10">
    <property type="entry name" value="4-HYDROXYPHENYLPYRUVATE DIOXYGENASE-LIKE PROTEIN"/>
    <property type="match status" value="1"/>
</dbReference>
<sequence length="393" mass="43048">ATGAPAALSQLSLRVHHVEIHTKRLGRLLDRLCAGLNFRPTLVHPGGAGHGALVTKGRARFLLRPLLGPQTDSVVDVAFETPRLDQFVADRRRAEVAVEAACGAVPALRFQSPASGGLWHTVLQQRHQRHQMSRRQFLAACFPDLVPAQRTESADADQEGEDDGGGAFIDHVALACHASESARILAWYESIFQLPRYRVNSTETEGGFTVRYKDSGMNLKAIASNEPPDARDHYTGLKFVFAESLNSGPNQINTFLREHGGSGVQHVAIHLDNFVQQVAVYRQRGVEFMDPPAAYYSKEIGKVQQIAESGLDLQSVRDNQILVDCEADGGGGDDCPADSRDRYLMQVFTKPLLSEDTFFLELISRVGARGFGAGNISALWRAVEAHMLSRGQL</sequence>
<dbReference type="GO" id="GO:0009072">
    <property type="term" value="P:aromatic amino acid metabolic process"/>
    <property type="evidence" value="ECO:0007669"/>
    <property type="project" value="InterPro"/>
</dbReference>